<keyword evidence="9 13" id="KW-0443">Lipid metabolism</keyword>
<evidence type="ECO:0000256" key="2">
    <source>
        <dbReference type="ARBA" id="ARBA00005194"/>
    </source>
</evidence>
<dbReference type="AlphaFoldDB" id="A0A1W2TGK5"/>
<keyword evidence="6 13" id="KW-0812">Transmembrane</keyword>
<dbReference type="GO" id="GO:0030497">
    <property type="term" value="P:fatty acid elongation"/>
    <property type="evidence" value="ECO:0007669"/>
    <property type="project" value="TreeGrafter"/>
</dbReference>
<sequence>MSLKTGYLLLYNLVSLTAWTYLTARVILYCCCCAGPTTEVGIVGVGVVGGEVEGGGRGGAETDALRADLLPYVTALQTAAAAEAAHAALGLVRASPAATALQVGGRNLVLWTVARRFPDLVFSSFPSSSSPSSFYPPSTSYFPSSWVSSSWSWGRAGFLGCLLAWGCSDVLRYSFFVAAAVSPRRAAPRWLKWLRYTAFIPLYPVGFLSEASLVYLSLVGARDIGPLYRGYLFVGLLSYVPASYILYTHMFSQRRRALGRLGPT</sequence>
<keyword evidence="8 13" id="KW-1133">Transmembrane helix</keyword>
<evidence type="ECO:0000256" key="13">
    <source>
        <dbReference type="RuleBase" id="RU363109"/>
    </source>
</evidence>
<comment type="similarity">
    <text evidence="3 13">Belongs to the very long-chain fatty acids dehydratase HACD family.</text>
</comment>
<evidence type="ECO:0000256" key="7">
    <source>
        <dbReference type="ARBA" id="ARBA00022832"/>
    </source>
</evidence>
<evidence type="ECO:0000256" key="10">
    <source>
        <dbReference type="ARBA" id="ARBA00023136"/>
    </source>
</evidence>
<keyword evidence="11 13" id="KW-0275">Fatty acid biosynthesis</keyword>
<dbReference type="Proteomes" id="UP000054516">
    <property type="component" value="Unassembled WGS sequence"/>
</dbReference>
<evidence type="ECO:0000256" key="5">
    <source>
        <dbReference type="ARBA" id="ARBA00022516"/>
    </source>
</evidence>
<evidence type="ECO:0000256" key="3">
    <source>
        <dbReference type="ARBA" id="ARBA00007811"/>
    </source>
</evidence>
<evidence type="ECO:0000256" key="12">
    <source>
        <dbReference type="ARBA" id="ARBA00023239"/>
    </source>
</evidence>
<comment type="pathway">
    <text evidence="2 13">Lipid metabolism; fatty acid biosynthesis.</text>
</comment>
<reference evidence="14" key="1">
    <citation type="submission" date="2016-03" db="EMBL/GenBank/DDBJ databases">
        <title>Draft genome sequence of Rosellinia necatrix.</title>
        <authorList>
            <person name="Kanematsu S."/>
        </authorList>
    </citation>
    <scope>NUCLEOTIDE SEQUENCE [LARGE SCALE GENOMIC DNA]</scope>
    <source>
        <strain evidence="14">W97</strain>
    </source>
</reference>
<keyword evidence="13" id="KW-0256">Endoplasmic reticulum</keyword>
<dbReference type="GO" id="GO:0005789">
    <property type="term" value="C:endoplasmic reticulum membrane"/>
    <property type="evidence" value="ECO:0007669"/>
    <property type="project" value="UniProtKB-SubCell"/>
</dbReference>
<protein>
    <recommendedName>
        <fullName evidence="4 13">Very-long-chain (3R)-3-hydroxyacyl-CoA dehydratase</fullName>
        <ecNumber evidence="4 13">4.2.1.134</ecNumber>
    </recommendedName>
</protein>
<comment type="caution">
    <text evidence="13">Lacks conserved residue(s) required for the propagation of feature annotation.</text>
</comment>
<dbReference type="InterPro" id="IPR007482">
    <property type="entry name" value="Tyr_Pase-like_PTPLA"/>
</dbReference>
<evidence type="ECO:0000256" key="6">
    <source>
        <dbReference type="ARBA" id="ARBA00022692"/>
    </source>
</evidence>
<feature type="transmembrane region" description="Helical" evidence="13">
    <location>
        <begin position="228"/>
        <end position="247"/>
    </location>
</feature>
<proteinExistence type="inferred from homology"/>
<accession>A0A1W2TGK5</accession>
<evidence type="ECO:0000256" key="9">
    <source>
        <dbReference type="ARBA" id="ARBA00023098"/>
    </source>
</evidence>
<evidence type="ECO:0000256" key="8">
    <source>
        <dbReference type="ARBA" id="ARBA00022989"/>
    </source>
</evidence>
<evidence type="ECO:0000313" key="14">
    <source>
        <dbReference type="EMBL" id="GAP87231.1"/>
    </source>
</evidence>
<dbReference type="PANTHER" id="PTHR11035">
    <property type="entry name" value="VERY-LONG-CHAIN (3R)-3-HYDROXYACYL-COA DEHYDRATASE"/>
    <property type="match status" value="1"/>
</dbReference>
<dbReference type="STRING" id="77044.A0A1W2TGK5"/>
<feature type="transmembrane region" description="Helical" evidence="13">
    <location>
        <begin position="193"/>
        <end position="216"/>
    </location>
</feature>
<evidence type="ECO:0000313" key="15">
    <source>
        <dbReference type="Proteomes" id="UP000054516"/>
    </source>
</evidence>
<feature type="transmembrane region" description="Helical" evidence="13">
    <location>
        <begin position="157"/>
        <end position="181"/>
    </location>
</feature>
<keyword evidence="7 13" id="KW-0276">Fatty acid metabolism</keyword>
<dbReference type="EC" id="4.2.1.134" evidence="4 13"/>
<dbReference type="UniPathway" id="UPA00094"/>
<comment type="catalytic activity">
    <reaction evidence="13">
        <text>a very-long-chain (3R)-3-hydroxyacyl-CoA = a very-long-chain (2E)-enoyl-CoA + H2O</text>
        <dbReference type="Rhea" id="RHEA:45812"/>
        <dbReference type="ChEBI" id="CHEBI:15377"/>
        <dbReference type="ChEBI" id="CHEBI:83728"/>
        <dbReference type="ChEBI" id="CHEBI:85440"/>
        <dbReference type="EC" id="4.2.1.134"/>
    </reaction>
</comment>
<organism evidence="14">
    <name type="scientific">Rosellinia necatrix</name>
    <name type="common">White root-rot fungus</name>
    <dbReference type="NCBI Taxonomy" id="77044"/>
    <lineage>
        <taxon>Eukaryota</taxon>
        <taxon>Fungi</taxon>
        <taxon>Dikarya</taxon>
        <taxon>Ascomycota</taxon>
        <taxon>Pezizomycotina</taxon>
        <taxon>Sordariomycetes</taxon>
        <taxon>Xylariomycetidae</taxon>
        <taxon>Xylariales</taxon>
        <taxon>Xylariaceae</taxon>
        <taxon>Rosellinia</taxon>
    </lineage>
</organism>
<dbReference type="GO" id="GO:0042761">
    <property type="term" value="P:very long-chain fatty acid biosynthetic process"/>
    <property type="evidence" value="ECO:0007669"/>
    <property type="project" value="TreeGrafter"/>
</dbReference>
<keyword evidence="15" id="KW-1185">Reference proteome</keyword>
<dbReference type="OrthoDB" id="46988at2759"/>
<name>A0A1W2TGK5_ROSNE</name>
<dbReference type="GO" id="GO:0030148">
    <property type="term" value="P:sphingolipid biosynthetic process"/>
    <property type="evidence" value="ECO:0007669"/>
    <property type="project" value="TreeGrafter"/>
</dbReference>
<keyword evidence="5 13" id="KW-0444">Lipid biosynthesis</keyword>
<dbReference type="OMA" id="ARVILYC"/>
<keyword evidence="12 13" id="KW-0456">Lyase</keyword>
<evidence type="ECO:0000256" key="1">
    <source>
        <dbReference type="ARBA" id="ARBA00004141"/>
    </source>
</evidence>
<dbReference type="EMBL" id="DF977468">
    <property type="protein sequence ID" value="GAP87231.1"/>
    <property type="molecule type" value="Genomic_DNA"/>
</dbReference>
<comment type="function">
    <text evidence="13">Catalyzes the third of the four reactions of the long-chain fatty acids elongation cycle. This endoplasmic reticulum-bound enzymatic process, allows the addition of two carbons to the chain of long- and very long-chain fatty acids/VLCFAs per cycle. This enzyme catalyzes the dehydration of the 3-hydroxyacyl-CoA intermediate into trans-2,3-enoyl-CoA, within each cycle of fatty acid elongation. Thereby, it participates to the production of VLCFAs of different chain lengths that are involved in multiple biological processes as precursors of membrane lipids and lipid mediators.</text>
</comment>
<evidence type="ECO:0000256" key="4">
    <source>
        <dbReference type="ARBA" id="ARBA00013122"/>
    </source>
</evidence>
<keyword evidence="10 13" id="KW-0472">Membrane</keyword>
<evidence type="ECO:0000256" key="11">
    <source>
        <dbReference type="ARBA" id="ARBA00023160"/>
    </source>
</evidence>
<gene>
    <name evidence="14" type="ORF">SAMD00023353_2300230</name>
</gene>
<dbReference type="GO" id="GO:0102158">
    <property type="term" value="F:very-long-chain (3R)-3-hydroxyacyl-CoA dehydratase activity"/>
    <property type="evidence" value="ECO:0007669"/>
    <property type="project" value="UniProtKB-EC"/>
</dbReference>
<dbReference type="Pfam" id="PF04387">
    <property type="entry name" value="PTPLA"/>
    <property type="match status" value="1"/>
</dbReference>
<feature type="transmembrane region" description="Helical" evidence="13">
    <location>
        <begin position="7"/>
        <end position="28"/>
    </location>
</feature>
<comment type="subcellular location">
    <subcellularLocation>
        <location evidence="13">Endoplasmic reticulum membrane</location>
        <topology evidence="13">Multi-pass membrane protein</topology>
    </subcellularLocation>
    <subcellularLocation>
        <location evidence="1">Membrane</location>
        <topology evidence="1">Multi-pass membrane protein</topology>
    </subcellularLocation>
</comment>